<dbReference type="InterPro" id="IPR036278">
    <property type="entry name" value="Sialidase_sf"/>
</dbReference>
<feature type="region of interest" description="Disordered" evidence="1">
    <location>
        <begin position="456"/>
        <end position="483"/>
    </location>
</feature>
<evidence type="ECO:0000256" key="2">
    <source>
        <dbReference type="SAM" id="SignalP"/>
    </source>
</evidence>
<accession>A0ABR9I0A0</accession>
<dbReference type="CDD" id="cd15482">
    <property type="entry name" value="Sialidase_non-viral"/>
    <property type="match status" value="1"/>
</dbReference>
<feature type="signal peptide" evidence="2">
    <location>
        <begin position="1"/>
        <end position="30"/>
    </location>
</feature>
<gene>
    <name evidence="3" type="ORF">H4696_003724</name>
</gene>
<keyword evidence="4" id="KW-1185">Reference proteome</keyword>
<dbReference type="Gene3D" id="2.120.10.10">
    <property type="match status" value="2"/>
</dbReference>
<dbReference type="RefSeq" id="WP_086858067.1">
    <property type="nucleotide sequence ID" value="NZ_JADBEG010000001.1"/>
</dbReference>
<dbReference type="SUPFAM" id="SSF50939">
    <property type="entry name" value="Sialidases"/>
    <property type="match status" value="2"/>
</dbReference>
<evidence type="ECO:0000313" key="3">
    <source>
        <dbReference type="EMBL" id="MBE1496624.1"/>
    </source>
</evidence>
<evidence type="ECO:0000313" key="4">
    <source>
        <dbReference type="Proteomes" id="UP000631670"/>
    </source>
</evidence>
<protein>
    <recommendedName>
        <fullName evidence="5">Exo-alpha-sialidase</fullName>
    </recommendedName>
</protein>
<proteinExistence type="predicted"/>
<reference evidence="3 4" key="1">
    <citation type="submission" date="2020-10" db="EMBL/GenBank/DDBJ databases">
        <title>Sequencing the genomes of 1000 actinobacteria strains.</title>
        <authorList>
            <person name="Klenk H.-P."/>
        </authorList>
    </citation>
    <scope>NUCLEOTIDE SEQUENCE [LARGE SCALE GENOMIC DNA]</scope>
    <source>
        <strain evidence="3 4">DSM 44653</strain>
    </source>
</reference>
<sequence>MPLSRRIAIATLLPAVVAGGLLAGATSASANVAVTQVSSDPFTDAQAQHRTEVEPDTFAFGSTIVSAFQVGRVSGGGSSDIGFATSTDGGATWTQGFLPGTTANTGGPCGQISDAAVAFDAKHNVWLISSLGVNCPSGTPVFTSRSTDGGKTFGNPITTATGSLDKNWIVCDNTATSPFFGNCYTQYDITSSGDSIRMKTSGDGGLTWGPARAPSGSHTGLGGQPVVQPNGTVVVPYLSLNDQIRSFRSTTGGASWTSTTQVAAVSHHDAAGGLREEALPSAEIDSAGTVYVAWSDCRFRAGCPANDIVLSKSANGTTWSAPARVPIDATTSTVDHFVPGIGVDASTSGTSARIGLTYYFYPVASCTAATCRLDVGFISSTNGGTSWSSATQVAGPMELSWIPNTSQGRMFGDYISTSVRAGGNAFPIMPIAAAPSGSTFAMGMFAPAGGLALSGGARRAADTPQVQESSGATAAGTALPRRR</sequence>
<comment type="caution">
    <text evidence="3">The sequence shown here is derived from an EMBL/GenBank/DDBJ whole genome shotgun (WGS) entry which is preliminary data.</text>
</comment>
<keyword evidence="2" id="KW-0732">Signal</keyword>
<evidence type="ECO:0000256" key="1">
    <source>
        <dbReference type="SAM" id="MobiDB-lite"/>
    </source>
</evidence>
<name>A0ABR9I0A0_9PSEU</name>
<organism evidence="3 4">
    <name type="scientific">Amycolatopsis lexingtonensis</name>
    <dbReference type="NCBI Taxonomy" id="218822"/>
    <lineage>
        <taxon>Bacteria</taxon>
        <taxon>Bacillati</taxon>
        <taxon>Actinomycetota</taxon>
        <taxon>Actinomycetes</taxon>
        <taxon>Pseudonocardiales</taxon>
        <taxon>Pseudonocardiaceae</taxon>
        <taxon>Amycolatopsis</taxon>
    </lineage>
</organism>
<feature type="chain" id="PRO_5047288654" description="Exo-alpha-sialidase" evidence="2">
    <location>
        <begin position="31"/>
        <end position="483"/>
    </location>
</feature>
<dbReference type="EMBL" id="JADBEG010000001">
    <property type="protein sequence ID" value="MBE1496624.1"/>
    <property type="molecule type" value="Genomic_DNA"/>
</dbReference>
<evidence type="ECO:0008006" key="5">
    <source>
        <dbReference type="Google" id="ProtNLM"/>
    </source>
</evidence>
<dbReference type="Proteomes" id="UP000631670">
    <property type="component" value="Unassembled WGS sequence"/>
</dbReference>